<evidence type="ECO:0000256" key="3">
    <source>
        <dbReference type="ARBA" id="ARBA00022448"/>
    </source>
</evidence>
<feature type="transmembrane region" description="Helical" evidence="8">
    <location>
        <begin position="361"/>
        <end position="377"/>
    </location>
</feature>
<dbReference type="FunCoup" id="R4FMC0">
    <property type="interactions" value="127"/>
</dbReference>
<dbReference type="InParanoid" id="R4FMC0"/>
<feature type="transmembrane region" description="Helical" evidence="8">
    <location>
        <begin position="12"/>
        <end position="39"/>
    </location>
</feature>
<evidence type="ECO:0000313" key="11">
    <source>
        <dbReference type="Proteomes" id="UP000015103"/>
    </source>
</evidence>
<evidence type="ECO:0000313" key="10">
    <source>
        <dbReference type="EnsemblMetazoa" id="RPRC009572-PA"/>
    </source>
</evidence>
<evidence type="ECO:0000256" key="4">
    <source>
        <dbReference type="ARBA" id="ARBA00022475"/>
    </source>
</evidence>
<dbReference type="VEuPathDB" id="VectorBase:RPRC009572"/>
<evidence type="ECO:0000256" key="2">
    <source>
        <dbReference type="ARBA" id="ARBA00007040"/>
    </source>
</evidence>
<dbReference type="AlphaFoldDB" id="R4FMC0"/>
<protein>
    <submittedName>
        <fullName evidence="9 10">Putative cationic amino acid transporter</fullName>
    </submittedName>
</protein>
<dbReference type="OMA" id="VARFWPT"/>
<feature type="transmembrane region" description="Helical" evidence="8">
    <location>
        <begin position="45"/>
        <end position="65"/>
    </location>
</feature>
<keyword evidence="3" id="KW-0813">Transport</keyword>
<dbReference type="GeneID" id="141455481"/>
<dbReference type="STRING" id="13249.R4FMC0"/>
<accession>R4FMC0</accession>
<dbReference type="PIRSF" id="PIRSF006060">
    <property type="entry name" value="AA_transporter"/>
    <property type="match status" value="1"/>
</dbReference>
<feature type="transmembrane region" description="Helical" evidence="8">
    <location>
        <begin position="130"/>
        <end position="148"/>
    </location>
</feature>
<reference evidence="10" key="3">
    <citation type="submission" date="2015-05" db="UniProtKB">
        <authorList>
            <consortium name="EnsemblMetazoa"/>
        </authorList>
    </citation>
    <scope>IDENTIFICATION</scope>
</reference>
<feature type="transmembrane region" description="Helical" evidence="8">
    <location>
        <begin position="389"/>
        <end position="410"/>
    </location>
</feature>
<dbReference type="GO" id="GO:0015179">
    <property type="term" value="F:L-amino acid transmembrane transporter activity"/>
    <property type="evidence" value="ECO:0007669"/>
    <property type="project" value="TreeGrafter"/>
</dbReference>
<dbReference type="RefSeq" id="XP_073986690.1">
    <property type="nucleotide sequence ID" value="XM_074130589.1"/>
</dbReference>
<dbReference type="GO" id="GO:0005886">
    <property type="term" value="C:plasma membrane"/>
    <property type="evidence" value="ECO:0007669"/>
    <property type="project" value="UniProtKB-SubCell"/>
</dbReference>
<dbReference type="FunFam" id="1.20.1740.10:FF:000003">
    <property type="entry name" value="Y+L amino acid transporter 1 isoform X1"/>
    <property type="match status" value="1"/>
</dbReference>
<dbReference type="Gene3D" id="1.20.1740.10">
    <property type="entry name" value="Amino acid/polyamine transporter I"/>
    <property type="match status" value="1"/>
</dbReference>
<keyword evidence="11" id="KW-1185">Reference proteome</keyword>
<dbReference type="eggNOG" id="KOG1287">
    <property type="taxonomic scope" value="Eukaryota"/>
</dbReference>
<organism evidence="9">
    <name type="scientific">Rhodnius prolixus</name>
    <name type="common">Triatomid bug</name>
    <dbReference type="NCBI Taxonomy" id="13249"/>
    <lineage>
        <taxon>Eukaryota</taxon>
        <taxon>Metazoa</taxon>
        <taxon>Ecdysozoa</taxon>
        <taxon>Arthropoda</taxon>
        <taxon>Hexapoda</taxon>
        <taxon>Insecta</taxon>
        <taxon>Pterygota</taxon>
        <taxon>Neoptera</taxon>
        <taxon>Paraneoptera</taxon>
        <taxon>Hemiptera</taxon>
        <taxon>Heteroptera</taxon>
        <taxon>Panheteroptera</taxon>
        <taxon>Cimicomorpha</taxon>
        <taxon>Reduviidae</taxon>
        <taxon>Triatominae</taxon>
        <taxon>Rhodnius</taxon>
    </lineage>
</organism>
<dbReference type="EMBL" id="ACPB03012599">
    <property type="status" value="NOT_ANNOTATED_CDS"/>
    <property type="molecule type" value="Genomic_DNA"/>
</dbReference>
<dbReference type="Proteomes" id="UP000015103">
    <property type="component" value="Unassembled WGS sequence"/>
</dbReference>
<evidence type="ECO:0000256" key="5">
    <source>
        <dbReference type="ARBA" id="ARBA00022692"/>
    </source>
</evidence>
<feature type="transmembrane region" description="Helical" evidence="8">
    <location>
        <begin position="236"/>
        <end position="257"/>
    </location>
</feature>
<evidence type="ECO:0000256" key="6">
    <source>
        <dbReference type="ARBA" id="ARBA00022989"/>
    </source>
</evidence>
<dbReference type="PANTHER" id="PTHR11785">
    <property type="entry name" value="AMINO ACID TRANSPORTER"/>
    <property type="match status" value="1"/>
</dbReference>
<dbReference type="HOGENOM" id="CLU_007946_3_0_1"/>
<keyword evidence="4" id="KW-1003">Cell membrane</keyword>
<evidence type="ECO:0000313" key="9">
    <source>
        <dbReference type="EMBL" id="JAA75741.1"/>
    </source>
</evidence>
<dbReference type="InterPro" id="IPR002293">
    <property type="entry name" value="AA/rel_permease1"/>
</dbReference>
<dbReference type="PANTHER" id="PTHR11785:SF528">
    <property type="entry name" value="AMINO ACID TRANSPORTER PROTEIN JHI-21"/>
    <property type="match status" value="1"/>
</dbReference>
<evidence type="ECO:0000256" key="8">
    <source>
        <dbReference type="SAM" id="Phobius"/>
    </source>
</evidence>
<feature type="transmembrane region" description="Helical" evidence="8">
    <location>
        <begin position="335"/>
        <end position="355"/>
    </location>
</feature>
<keyword evidence="7 8" id="KW-0472">Membrane</keyword>
<dbReference type="InterPro" id="IPR050598">
    <property type="entry name" value="AminoAcid_Transporter"/>
</dbReference>
<dbReference type="EMBL" id="GAHY01001769">
    <property type="protein sequence ID" value="JAA75741.1"/>
    <property type="molecule type" value="mRNA"/>
</dbReference>
<feature type="transmembrane region" description="Helical" evidence="8">
    <location>
        <begin position="196"/>
        <end position="215"/>
    </location>
</feature>
<keyword evidence="6 8" id="KW-1133">Transmembrane helix</keyword>
<feature type="transmembrane region" description="Helical" evidence="8">
    <location>
        <begin position="160"/>
        <end position="180"/>
    </location>
</feature>
<reference evidence="11" key="2">
    <citation type="submission" date="2015-04" db="EMBL/GenBank/DDBJ databases">
        <authorList>
            <person name="Wilson R.K."/>
            <person name="Warren W."/>
            <person name="Dotson E."/>
            <person name="Oliveira P.L."/>
        </authorList>
    </citation>
    <scope>NUCLEOTIDE SEQUENCE</scope>
</reference>
<feature type="transmembrane region" description="Helical" evidence="8">
    <location>
        <begin position="416"/>
        <end position="433"/>
    </location>
</feature>
<dbReference type="Pfam" id="PF13520">
    <property type="entry name" value="AA_permease_2"/>
    <property type="match status" value="1"/>
</dbReference>
<evidence type="ECO:0000256" key="7">
    <source>
        <dbReference type="ARBA" id="ARBA00023136"/>
    </source>
</evidence>
<comment type="similarity">
    <text evidence="2">Belongs to the amino acid-polyamine-organocation (APC) superfamily. L-type amino acid transporter (LAT) (TC 2.A.3.8) family.</text>
</comment>
<reference evidence="9" key="1">
    <citation type="submission" date="2013-04" db="EMBL/GenBank/DDBJ databases">
        <title>An insight into the transcriptome of the digestive tract of the blood sucking bug, Rhodnius prolixus.</title>
        <authorList>
            <person name="Ribeiro J.M.C."/>
            <person name="Genta F.A."/>
            <person name="Sorgine M.H.F."/>
            <person name="Paiva-Silva G.O."/>
            <person name="Majerowicz D."/>
            <person name="Medeiros M."/>
            <person name="Koerich L."/>
            <person name="Terra W.R."/>
            <person name="Ferreira C."/>
            <person name="Pimentel A.C."/>
            <person name="Bisch P.M."/>
            <person name="Diniz M.M.P."/>
            <person name="Nascimento R."/>
            <person name="Salmon D."/>
            <person name="Silber A.M."/>
            <person name="Alves M."/>
            <person name="Oliveira M.F."/>
            <person name="Gondim K.C."/>
            <person name="Silva Neto M.A.C."/>
            <person name="Atella G.C."/>
            <person name="Araujo H."/>
            <person name="Dias F.S."/>
            <person name="Polycarpo C.R."/>
            <person name="Fampa P."/>
            <person name="Melo A.C."/>
            <person name="Tanaka A.S."/>
            <person name="Balczun C."/>
            <person name="Oliveira J.H.M."/>
            <person name="Goncalves R."/>
            <person name="Lazoski C."/>
            <person name="Pereira M.A."/>
            <person name="Rivera-Pomar R."/>
            <person name="Diambra L."/>
            <person name="Schaub G.A."/>
            <person name="Garcia E.S."/>
            <person name="Azambuja P."/>
            <person name="Braz G.R.C."/>
            <person name="Oliveira P.L."/>
        </authorList>
    </citation>
    <scope>NUCLEOTIDE SEQUENCE</scope>
</reference>
<sequence>MAEPVALRRKITLMNGVALIVGTIIGSGIFVSPAGVYLYTRSVGISLLVWALSGIFSTLGALCYAELGTCITRSGGDYAYILEAFGELPAFLRLWAALLIIRPTTQAIVALTFAQYAAKPFFYDCSPPPIAVTLLAATALCLLTLINCASVRWAMAVQNIFTTAKLLALAAIVLAGMYHICSGNTSHFESPWEGDYTITSITMALFSGLFAFGGWNYLNFVTEELQDPYKNLPKAIWIAMPTVTLVYVMANLAYFAVITSDEMTASPAVAVTFGEKMFGPLAWSVPVFVALSTFGGVNGVLFTSARLFMTGAQEGHLPQLFSFIHMTKCTPIPSLLFTGFASVIMVCWSDVFTLINYFSQVLWLSVGACIAGLLYLRKTKPNLPRPIKVNLALPVIFLICCFLLVTLPILQEPMNTVISFLIIASGIPVYYLFVKRREQPKYVGSILDGFTILVQQLLLVMPPENGLSLQ</sequence>
<feature type="transmembrane region" description="Helical" evidence="8">
    <location>
        <begin position="277"/>
        <end position="301"/>
    </location>
</feature>
<keyword evidence="5 8" id="KW-0812">Transmembrane</keyword>
<proteinExistence type="evidence at transcript level"/>
<comment type="subcellular location">
    <subcellularLocation>
        <location evidence="1">Cell membrane</location>
        <topology evidence="1">Multi-pass membrane protein</topology>
    </subcellularLocation>
</comment>
<name>R4FMC0_RHOPR</name>
<evidence type="ECO:0000256" key="1">
    <source>
        <dbReference type="ARBA" id="ARBA00004651"/>
    </source>
</evidence>
<feature type="transmembrane region" description="Helical" evidence="8">
    <location>
        <begin position="94"/>
        <end position="118"/>
    </location>
</feature>
<dbReference type="EnsemblMetazoa" id="RPRC009572-RA">
    <property type="protein sequence ID" value="RPRC009572-PA"/>
    <property type="gene ID" value="RPRC009572"/>
</dbReference>
<dbReference type="EMBL" id="ACPB03012598">
    <property type="status" value="NOT_ANNOTATED_CDS"/>
    <property type="molecule type" value="Genomic_DNA"/>
</dbReference>